<dbReference type="OrthoDB" id="198787at2759"/>
<protein>
    <recommendedName>
        <fullName evidence="3">Metaxin glutathione S-transferase domain-containing protein</fullName>
    </recommendedName>
</protein>
<keyword evidence="5" id="KW-1185">Reference proteome</keyword>
<evidence type="ECO:0000256" key="1">
    <source>
        <dbReference type="SAM" id="MobiDB-lite"/>
    </source>
</evidence>
<feature type="transmembrane region" description="Helical" evidence="2">
    <location>
        <begin position="509"/>
        <end position="532"/>
    </location>
</feature>
<evidence type="ECO:0000313" key="4">
    <source>
        <dbReference type="EMBL" id="KCV70476.1"/>
    </source>
</evidence>
<evidence type="ECO:0000313" key="5">
    <source>
        <dbReference type="Proteomes" id="UP000030693"/>
    </source>
</evidence>
<keyword evidence="2" id="KW-0812">Transmembrane</keyword>
<dbReference type="Pfam" id="PF17171">
    <property type="entry name" value="GST_C_6"/>
    <property type="match status" value="1"/>
</dbReference>
<feature type="compositionally biased region" description="Pro residues" evidence="1">
    <location>
        <begin position="441"/>
        <end position="453"/>
    </location>
</feature>
<feature type="region of interest" description="Disordered" evidence="1">
    <location>
        <begin position="411"/>
        <end position="489"/>
    </location>
</feature>
<evidence type="ECO:0000259" key="3">
    <source>
        <dbReference type="Pfam" id="PF17171"/>
    </source>
</evidence>
<dbReference type="PANTHER" id="PTHR12289">
    <property type="entry name" value="METAXIN RELATED"/>
    <property type="match status" value="1"/>
</dbReference>
<dbReference type="GO" id="GO:0007005">
    <property type="term" value="P:mitochondrion organization"/>
    <property type="evidence" value="ECO:0007669"/>
    <property type="project" value="TreeGrafter"/>
</dbReference>
<reference evidence="4" key="1">
    <citation type="submission" date="2013-04" db="EMBL/GenBank/DDBJ databases">
        <title>The Genome Sequence of Fonticula alba ATCC 38817.</title>
        <authorList>
            <consortium name="The Broad Institute Genomics Platform"/>
            <person name="Russ C."/>
            <person name="Cuomo C."/>
            <person name="Burger G."/>
            <person name="Gray M.W."/>
            <person name="Holland P.W.H."/>
            <person name="King N."/>
            <person name="Lang F.B.F."/>
            <person name="Roger A.J."/>
            <person name="Ruiz-Trillo I."/>
            <person name="Brown M."/>
            <person name="Walker B."/>
            <person name="Young S."/>
            <person name="Zeng Q."/>
            <person name="Gargeya S."/>
            <person name="Fitzgerald M."/>
            <person name="Haas B."/>
            <person name="Abouelleil A."/>
            <person name="Allen A.W."/>
            <person name="Alvarado L."/>
            <person name="Arachchi H.M."/>
            <person name="Berlin A.M."/>
            <person name="Chapman S.B."/>
            <person name="Gainer-Dewar J."/>
            <person name="Goldberg J."/>
            <person name="Griggs A."/>
            <person name="Gujja S."/>
            <person name="Hansen M."/>
            <person name="Howarth C."/>
            <person name="Imamovic A."/>
            <person name="Ireland A."/>
            <person name="Larimer J."/>
            <person name="McCowan C."/>
            <person name="Murphy C."/>
            <person name="Pearson M."/>
            <person name="Poon T.W."/>
            <person name="Priest M."/>
            <person name="Roberts A."/>
            <person name="Saif S."/>
            <person name="Shea T."/>
            <person name="Sisk P."/>
            <person name="Sykes S."/>
            <person name="Wortman J."/>
            <person name="Nusbaum C."/>
            <person name="Birren B."/>
        </authorList>
    </citation>
    <scope>NUCLEOTIDE SEQUENCE [LARGE SCALE GENOMIC DNA]</scope>
    <source>
        <strain evidence="4">ATCC 38817</strain>
    </source>
</reference>
<sequence>MPPPFPRAPANWVPLTFFSFPPQPDLLRSGAPFLPSFDPCSLMVHALLRVLSIDHLVHEVTDPTHVPTGTIPALRHGADLFADPLDIATYLSYDALLRLPGHQSPGPVDLSDPTCLAGFSSAPNYIPDEMTLLPHVALLPALSAASTGHTAAILSHLMDAWMFLLFIEPANATLSRTPYQSFFGTLFSGSSAYHRRMREVLAHFHLSERSTPEELIFVAESVYARALSTFYHLSQALGKSDFFDDPELPGILDCAAFAFLGLFYWHGLPEVGPFGHDTIFETLPNLRDFVLRMRDRLDFSPMCRMPMALDYATGKATSTCCLSPLCPHFALSRSSSWTDTRAFGASNACCHRHRDLRLRPHAEPSVDPSDEPNSAADIDAQPPADPDADEPIWRALDLLNIRELREFIRRRKAATASPEKATSPTEPTVTDIPDDDDDGPEPPPGSSSSPPHPAGDAKDANHHPGPDDTPPTPDNPDDLEDVPSSLDLNSPLGEDYWETIFVRFWMERAVALGLLLAAAALTTSGVNLLTFVQMTTVHQEPSPAALAGGRQAARSFAEAVRRAAESALQAASSPAARP</sequence>
<dbReference type="EMBL" id="KB932204">
    <property type="protein sequence ID" value="KCV70476.1"/>
    <property type="molecule type" value="Genomic_DNA"/>
</dbReference>
<organism evidence="4">
    <name type="scientific">Fonticula alba</name>
    <name type="common">Slime mold</name>
    <dbReference type="NCBI Taxonomy" id="691883"/>
    <lineage>
        <taxon>Eukaryota</taxon>
        <taxon>Rotosphaerida</taxon>
        <taxon>Fonticulaceae</taxon>
        <taxon>Fonticula</taxon>
    </lineage>
</organism>
<evidence type="ECO:0000256" key="2">
    <source>
        <dbReference type="SAM" id="Phobius"/>
    </source>
</evidence>
<dbReference type="Proteomes" id="UP000030693">
    <property type="component" value="Unassembled WGS sequence"/>
</dbReference>
<dbReference type="InterPro" id="IPR050931">
    <property type="entry name" value="Mito_Protein_Transport_Metaxin"/>
</dbReference>
<feature type="compositionally biased region" description="Basic and acidic residues" evidence="1">
    <location>
        <begin position="455"/>
        <end position="466"/>
    </location>
</feature>
<proteinExistence type="predicted"/>
<dbReference type="InterPro" id="IPR033468">
    <property type="entry name" value="Metaxin_GST"/>
</dbReference>
<feature type="region of interest" description="Disordered" evidence="1">
    <location>
        <begin position="361"/>
        <end position="390"/>
    </location>
</feature>
<keyword evidence="2" id="KW-1133">Transmembrane helix</keyword>
<name>A0A058Z8T3_FONAL</name>
<accession>A0A058Z8T3</accession>
<gene>
    <name evidence="4" type="ORF">H696_02817</name>
</gene>
<dbReference type="GeneID" id="20527542"/>
<feature type="domain" description="Metaxin glutathione S-transferase" evidence="3">
    <location>
        <begin position="231"/>
        <end position="293"/>
    </location>
</feature>
<dbReference type="RefSeq" id="XP_009494992.1">
    <property type="nucleotide sequence ID" value="XM_009496717.1"/>
</dbReference>
<dbReference type="PANTHER" id="PTHR12289:SF41">
    <property type="entry name" value="FAILED AXON CONNECTIONS-RELATED"/>
    <property type="match status" value="1"/>
</dbReference>
<dbReference type="AlphaFoldDB" id="A0A058Z8T3"/>
<keyword evidence="2" id="KW-0472">Membrane</keyword>
<dbReference type="GO" id="GO:0001401">
    <property type="term" value="C:SAM complex"/>
    <property type="evidence" value="ECO:0007669"/>
    <property type="project" value="TreeGrafter"/>
</dbReference>